<evidence type="ECO:0000259" key="11">
    <source>
        <dbReference type="Pfam" id="PF00703"/>
    </source>
</evidence>
<comment type="catalytic activity">
    <reaction evidence="1">
        <text>Hydrolysis of terminal non-reducing beta-D-galactose residues in beta-D-galactosides.</text>
        <dbReference type="EC" id="3.2.1.23"/>
    </reaction>
</comment>
<evidence type="ECO:0000256" key="7">
    <source>
        <dbReference type="ARBA" id="ARBA00022837"/>
    </source>
</evidence>
<protein>
    <recommendedName>
        <fullName evidence="5">beta-galactosidase</fullName>
        <ecNumber evidence="5">3.2.1.23</ecNumber>
    </recommendedName>
    <alternativeName>
        <fullName evidence="9">Lactase</fullName>
    </alternativeName>
</protein>
<evidence type="ECO:0000256" key="4">
    <source>
        <dbReference type="ARBA" id="ARBA00011245"/>
    </source>
</evidence>
<keyword evidence="16" id="KW-1185">Reference proteome</keyword>
<feature type="domain" description="Glycosyl hydrolases family 2 sugar binding" evidence="13">
    <location>
        <begin position="54"/>
        <end position="181"/>
    </location>
</feature>
<keyword evidence="6" id="KW-0378">Hydrolase</keyword>
<dbReference type="InterPro" id="IPR006103">
    <property type="entry name" value="Glyco_hydro_2_cat"/>
</dbReference>
<dbReference type="InterPro" id="IPR006104">
    <property type="entry name" value="Glyco_hydro_2_N"/>
</dbReference>
<evidence type="ECO:0000259" key="14">
    <source>
        <dbReference type="Pfam" id="PF02929"/>
    </source>
</evidence>
<dbReference type="Pfam" id="PF02929">
    <property type="entry name" value="Bgal_small_N"/>
    <property type="match status" value="1"/>
</dbReference>
<dbReference type="Gene3D" id="2.70.98.10">
    <property type="match status" value="1"/>
</dbReference>
<comment type="subunit">
    <text evidence="4">Monomer.</text>
</comment>
<dbReference type="GO" id="GO:0009341">
    <property type="term" value="C:beta-galactosidase complex"/>
    <property type="evidence" value="ECO:0007669"/>
    <property type="project" value="InterPro"/>
</dbReference>
<feature type="domain" description="Beta galactosidase small chain/" evidence="14">
    <location>
        <begin position="716"/>
        <end position="838"/>
    </location>
</feature>
<dbReference type="PANTHER" id="PTHR46323">
    <property type="entry name" value="BETA-GALACTOSIDASE"/>
    <property type="match status" value="1"/>
</dbReference>
<dbReference type="Pfam" id="PF02837">
    <property type="entry name" value="Glyco_hydro_2_N"/>
    <property type="match status" value="1"/>
</dbReference>
<feature type="domain" description="Glycoside hydrolase family 2 catalytic" evidence="12">
    <location>
        <begin position="287"/>
        <end position="538"/>
    </location>
</feature>
<dbReference type="RefSeq" id="WP_142530563.1">
    <property type="nucleotide sequence ID" value="NZ_CBCSJO010000012.1"/>
</dbReference>
<name>A0A521FL18_9SPHI</name>
<evidence type="ECO:0000256" key="10">
    <source>
        <dbReference type="SAM" id="SignalP"/>
    </source>
</evidence>
<evidence type="ECO:0000256" key="3">
    <source>
        <dbReference type="ARBA" id="ARBA00007401"/>
    </source>
</evidence>
<dbReference type="InterPro" id="IPR006102">
    <property type="entry name" value="Ig-like_GH2"/>
</dbReference>
<dbReference type="InterPro" id="IPR014718">
    <property type="entry name" value="GH-type_carb-bd"/>
</dbReference>
<evidence type="ECO:0000256" key="2">
    <source>
        <dbReference type="ARBA" id="ARBA00001913"/>
    </source>
</evidence>
<gene>
    <name evidence="15" type="ORF">SAMN06265348_113141</name>
</gene>
<dbReference type="Pfam" id="PF02836">
    <property type="entry name" value="Glyco_hydro_2_C"/>
    <property type="match status" value="1"/>
</dbReference>
<dbReference type="SUPFAM" id="SSF74650">
    <property type="entry name" value="Galactose mutarotase-like"/>
    <property type="match status" value="1"/>
</dbReference>
<evidence type="ECO:0000256" key="1">
    <source>
        <dbReference type="ARBA" id="ARBA00001412"/>
    </source>
</evidence>
<dbReference type="InterPro" id="IPR011013">
    <property type="entry name" value="Gal_mutarotase_sf_dom"/>
</dbReference>
<evidence type="ECO:0000259" key="12">
    <source>
        <dbReference type="Pfam" id="PF02836"/>
    </source>
</evidence>
<comment type="similarity">
    <text evidence="3">Belongs to the glycosyl hydrolase 2 family.</text>
</comment>
<dbReference type="InterPro" id="IPR006101">
    <property type="entry name" value="Glyco_hydro_2"/>
</dbReference>
<keyword evidence="10" id="KW-0732">Signal</keyword>
<dbReference type="Gene3D" id="2.60.120.260">
    <property type="entry name" value="Galactose-binding domain-like"/>
    <property type="match status" value="1"/>
</dbReference>
<dbReference type="InterPro" id="IPR004199">
    <property type="entry name" value="B-gal_small/dom_5"/>
</dbReference>
<dbReference type="InterPro" id="IPR050347">
    <property type="entry name" value="Bact_Beta-galactosidase"/>
</dbReference>
<dbReference type="InterPro" id="IPR017853">
    <property type="entry name" value="GH"/>
</dbReference>
<keyword evidence="8" id="KW-0326">Glycosidase</keyword>
<evidence type="ECO:0000256" key="6">
    <source>
        <dbReference type="ARBA" id="ARBA00022801"/>
    </source>
</evidence>
<dbReference type="PANTHER" id="PTHR46323:SF2">
    <property type="entry name" value="BETA-GALACTOSIDASE"/>
    <property type="match status" value="1"/>
</dbReference>
<feature type="chain" id="PRO_5021834574" description="beta-galactosidase" evidence="10">
    <location>
        <begin position="22"/>
        <end position="914"/>
    </location>
</feature>
<organism evidence="15 16">
    <name type="scientific">Pedobacter westerhofensis</name>
    <dbReference type="NCBI Taxonomy" id="425512"/>
    <lineage>
        <taxon>Bacteria</taxon>
        <taxon>Pseudomonadati</taxon>
        <taxon>Bacteroidota</taxon>
        <taxon>Sphingobacteriia</taxon>
        <taxon>Sphingobacteriales</taxon>
        <taxon>Sphingobacteriaceae</taxon>
        <taxon>Pedobacter</taxon>
    </lineage>
</organism>
<dbReference type="Pfam" id="PF00703">
    <property type="entry name" value="Glyco_hydro_2"/>
    <property type="match status" value="1"/>
</dbReference>
<dbReference type="OrthoDB" id="9801077at2"/>
<feature type="domain" description="Glycoside hydrolase family 2 immunoglobulin-like beta-sandwich" evidence="11">
    <location>
        <begin position="184"/>
        <end position="283"/>
    </location>
</feature>
<dbReference type="EC" id="3.2.1.23" evidence="5"/>
<sequence>MKTISLLFVFFFLLTSSFAQQSIVKYLSGTDKDHTVLWDFYCSEGRKSGVWTKIPVPSQWKTHGFGNYNYGHDKLKAKEQGIYKTSFLKAAAWKDKRIFIVFEGAMRDTKVMLNGKQAGEVHQGSFYRFKYDVTDLIKSGKNQLEVIVDKVSANASVNKAENGDFWIFGGIYRPVYLEITPQTFIDRIAINATADGVFNMDVYAQNLKGNEIIEGQVQKLNGEKVGKLFSVTVNPVSGFQQLRTVIDKPLNWSAEYPNLYKVVVHVKQKGLVLHSVGQNFGFRTVELRKNDGIYVNNKKIVLKGVNRHSFWPETGRTLNHAIHMMDVKAMKDMNMNAVRMSHYPPDQDFLAICDSLGLYVLDELTGWQANYDTVVGRKLVKEVVVRDVNHPSILFWDNGNEGGFNRDLDNDYKLYDPQNRVVLHPWEKFNGSNTKHYPDYNYVANTLPKDKDGGVFFPTEFMHGLYDGGAGAGLEDFWNAMNLYPANAGGFIWVLGDESLIRRDKNNAYDSDGNHAPDGILGPHREKEASYFTIKELWWPVYLTPQAIDAGFDGLVPVENRYAFTNLNACTFKWELVKFPSAAATTTAAKIIRSGVPAPLDLAPGAHGFLDFKLPAGWAENDALYLTAYDRNKQVIFTWSWPITPPAAISKTPKSWVKMPVTAIEKDRALIIQANRIKYYFDKTTGYITKVVKPNSTVSLSGGPVLAGDSATLKQFRHTAENGSEIIEADYEGNSTLHVKWTFTWDKPAKLEYSYKQKGDVDFHGISFNYPEEKVKGVKWLGRGPYKVWKNRLRGQQFGVWQKDYNNSITGESWKYPEFKGYHAEVYWITIENQESPFTVYTDDKDTFVQLYHQDRANATLNRVEPPMPKGDISFLKGISAIGTKFQEAKDMGPQSQKNSLNGDAVTGTLWFDF</sequence>
<evidence type="ECO:0000313" key="15">
    <source>
        <dbReference type="EMBL" id="SMO96754.1"/>
    </source>
</evidence>
<dbReference type="GO" id="GO:0004565">
    <property type="term" value="F:beta-galactosidase activity"/>
    <property type="evidence" value="ECO:0007669"/>
    <property type="project" value="UniProtKB-EC"/>
</dbReference>
<feature type="signal peptide" evidence="10">
    <location>
        <begin position="1"/>
        <end position="21"/>
    </location>
</feature>
<dbReference type="EMBL" id="FXTN01000013">
    <property type="protein sequence ID" value="SMO96754.1"/>
    <property type="molecule type" value="Genomic_DNA"/>
</dbReference>
<dbReference type="InterPro" id="IPR036156">
    <property type="entry name" value="Beta-gal/glucu_dom_sf"/>
</dbReference>
<dbReference type="PRINTS" id="PR00132">
    <property type="entry name" value="GLHYDRLASE2"/>
</dbReference>
<keyword evidence="7" id="KW-0106">Calcium</keyword>
<evidence type="ECO:0000256" key="8">
    <source>
        <dbReference type="ARBA" id="ARBA00023295"/>
    </source>
</evidence>
<evidence type="ECO:0000256" key="9">
    <source>
        <dbReference type="ARBA" id="ARBA00032230"/>
    </source>
</evidence>
<dbReference type="AlphaFoldDB" id="A0A521FL18"/>
<evidence type="ECO:0000313" key="16">
    <source>
        <dbReference type="Proteomes" id="UP000320300"/>
    </source>
</evidence>
<dbReference type="GO" id="GO:0030246">
    <property type="term" value="F:carbohydrate binding"/>
    <property type="evidence" value="ECO:0007669"/>
    <property type="project" value="InterPro"/>
</dbReference>
<dbReference type="SUPFAM" id="SSF49785">
    <property type="entry name" value="Galactose-binding domain-like"/>
    <property type="match status" value="1"/>
</dbReference>
<comment type="cofactor">
    <cofactor evidence="2">
        <name>Ca(2+)</name>
        <dbReference type="ChEBI" id="CHEBI:29108"/>
    </cofactor>
</comment>
<dbReference type="Proteomes" id="UP000320300">
    <property type="component" value="Unassembled WGS sequence"/>
</dbReference>
<reference evidence="15 16" key="1">
    <citation type="submission" date="2017-05" db="EMBL/GenBank/DDBJ databases">
        <authorList>
            <person name="Varghese N."/>
            <person name="Submissions S."/>
        </authorList>
    </citation>
    <scope>NUCLEOTIDE SEQUENCE [LARGE SCALE GENOMIC DNA]</scope>
    <source>
        <strain evidence="15 16">DSM 19036</strain>
    </source>
</reference>
<dbReference type="InterPro" id="IPR008979">
    <property type="entry name" value="Galactose-bd-like_sf"/>
</dbReference>
<dbReference type="Gene3D" id="2.60.40.10">
    <property type="entry name" value="Immunoglobulins"/>
    <property type="match status" value="2"/>
</dbReference>
<dbReference type="GO" id="GO:0005990">
    <property type="term" value="P:lactose catabolic process"/>
    <property type="evidence" value="ECO:0007669"/>
    <property type="project" value="TreeGrafter"/>
</dbReference>
<proteinExistence type="inferred from homology"/>
<evidence type="ECO:0000256" key="5">
    <source>
        <dbReference type="ARBA" id="ARBA00012756"/>
    </source>
</evidence>
<dbReference type="SUPFAM" id="SSF51445">
    <property type="entry name" value="(Trans)glycosidases"/>
    <property type="match status" value="1"/>
</dbReference>
<accession>A0A521FL18</accession>
<dbReference type="SUPFAM" id="SSF49303">
    <property type="entry name" value="beta-Galactosidase/glucuronidase domain"/>
    <property type="match status" value="1"/>
</dbReference>
<evidence type="ECO:0000259" key="13">
    <source>
        <dbReference type="Pfam" id="PF02837"/>
    </source>
</evidence>
<dbReference type="Gene3D" id="3.20.20.80">
    <property type="entry name" value="Glycosidases"/>
    <property type="match status" value="1"/>
</dbReference>
<dbReference type="InterPro" id="IPR013783">
    <property type="entry name" value="Ig-like_fold"/>
</dbReference>